<organism evidence="7 9">
    <name type="scientific">Rhodococcus aetherivorans</name>
    <dbReference type="NCBI Taxonomy" id="191292"/>
    <lineage>
        <taxon>Bacteria</taxon>
        <taxon>Bacillati</taxon>
        <taxon>Actinomycetota</taxon>
        <taxon>Actinomycetes</taxon>
        <taxon>Mycobacteriales</taxon>
        <taxon>Nocardiaceae</taxon>
        <taxon>Rhodococcus</taxon>
    </lineage>
</organism>
<proteinExistence type="predicted"/>
<gene>
    <name evidence="7" type="ORF">OCS65_02155</name>
    <name evidence="6" type="ORF">RAJCM14343_1019</name>
</gene>
<evidence type="ECO:0000256" key="2">
    <source>
        <dbReference type="ARBA" id="ARBA00022692"/>
    </source>
</evidence>
<reference evidence="7" key="3">
    <citation type="submission" date="2022-09" db="EMBL/GenBank/DDBJ databases">
        <title>The genome sequence of Rhodococcus aetherivorans N1.</title>
        <authorList>
            <person name="Jiang W."/>
        </authorList>
    </citation>
    <scope>NUCLEOTIDE SEQUENCE</scope>
    <source>
        <strain evidence="7">N1</strain>
    </source>
</reference>
<feature type="transmembrane region" description="Helical" evidence="5">
    <location>
        <begin position="37"/>
        <end position="57"/>
    </location>
</feature>
<dbReference type="AlphaFoldDB" id="A0A059MJC2"/>
<accession>A0A059MJC2</accession>
<dbReference type="Proteomes" id="UP001163947">
    <property type="component" value="Chromosome"/>
</dbReference>
<dbReference type="InterPro" id="IPR051423">
    <property type="entry name" value="CD225/Dispanin"/>
</dbReference>
<dbReference type="InterPro" id="IPR007593">
    <property type="entry name" value="CD225/Dispanin_fam"/>
</dbReference>
<dbReference type="EMBL" id="BLAH01000027">
    <property type="protein sequence ID" value="GES35770.1"/>
    <property type="molecule type" value="Genomic_DNA"/>
</dbReference>
<evidence type="ECO:0000256" key="4">
    <source>
        <dbReference type="ARBA" id="ARBA00023136"/>
    </source>
</evidence>
<evidence type="ECO:0000256" key="3">
    <source>
        <dbReference type="ARBA" id="ARBA00022989"/>
    </source>
</evidence>
<dbReference type="GeneID" id="83619183"/>
<reference evidence="6 8" key="1">
    <citation type="journal article" date="2018" name="Biodegradation">
        <title>1,4-Dioxane degradation characteristics of Rhodococcus aetherivorans JCM 14343.</title>
        <authorList>
            <person name="Inoue D."/>
            <person name="Tsunoda T."/>
            <person name="Yamamoto N."/>
            <person name="Ike M."/>
            <person name="Sei K."/>
        </authorList>
    </citation>
    <scope>NUCLEOTIDE SEQUENCE [LARGE SCALE GENOMIC DNA]</scope>
    <source>
        <strain evidence="6 8">JCM 14343</strain>
    </source>
</reference>
<accession>N1M4I3</accession>
<dbReference type="PANTHER" id="PTHR14948">
    <property type="entry name" value="NG5"/>
    <property type="match status" value="1"/>
</dbReference>
<comment type="subcellular location">
    <subcellularLocation>
        <location evidence="1">Membrane</location>
    </subcellularLocation>
</comment>
<dbReference type="Proteomes" id="UP000325466">
    <property type="component" value="Unassembled WGS sequence"/>
</dbReference>
<dbReference type="GO" id="GO:0016020">
    <property type="term" value="C:membrane"/>
    <property type="evidence" value="ECO:0007669"/>
    <property type="project" value="UniProtKB-SubCell"/>
</dbReference>
<evidence type="ECO:0000256" key="1">
    <source>
        <dbReference type="ARBA" id="ARBA00004370"/>
    </source>
</evidence>
<evidence type="ECO:0000256" key="5">
    <source>
        <dbReference type="SAM" id="Phobius"/>
    </source>
</evidence>
<dbReference type="RefSeq" id="WP_006932305.1">
    <property type="nucleotide sequence ID" value="NZ_BAAAYP010000037.1"/>
</dbReference>
<evidence type="ECO:0000313" key="6">
    <source>
        <dbReference type="EMBL" id="GES35770.1"/>
    </source>
</evidence>
<keyword evidence="2 5" id="KW-0812">Transmembrane</keyword>
<evidence type="ECO:0000313" key="7">
    <source>
        <dbReference type="EMBL" id="UYF94602.1"/>
    </source>
</evidence>
<dbReference type="Pfam" id="PF04505">
    <property type="entry name" value="CD225"/>
    <property type="match status" value="1"/>
</dbReference>
<sequence length="116" mass="12432">MSDYPQYPPNNPGGYPPPGGYGYYPGPQFGPPPENNLVWGILTTILCCLPLGVVSIIKASQVNSLWAQGQFDAARRAADDAKKWAIWSVVASVAVWVVIVVFYIVVLAAAVSSSSY</sequence>
<feature type="transmembrane region" description="Helical" evidence="5">
    <location>
        <begin position="84"/>
        <end position="111"/>
    </location>
</feature>
<dbReference type="KEGG" id="rav:AAT18_25960"/>
<reference evidence="6" key="2">
    <citation type="submission" date="2019-10" db="EMBL/GenBank/DDBJ databases">
        <title>Draft genome sequence of Rhodococcus aetherivorans JCM 14343.</title>
        <authorList>
            <person name="Inoue D."/>
            <person name="Nakazawa M."/>
            <person name="Yamamoto N."/>
            <person name="Sei K."/>
            <person name="Ike M."/>
        </authorList>
    </citation>
    <scope>NUCLEOTIDE SEQUENCE</scope>
    <source>
        <strain evidence="6">JCM 14343</strain>
    </source>
</reference>
<name>A0A059MJC2_9NOCA</name>
<protein>
    <submittedName>
        <fullName evidence="7">CD225/dispanin family protein</fullName>
    </submittedName>
    <submittedName>
        <fullName evidence="6">Interferon-induced transmembrane protein</fullName>
    </submittedName>
</protein>
<dbReference type="EMBL" id="CP106982">
    <property type="protein sequence ID" value="UYF94602.1"/>
    <property type="molecule type" value="Genomic_DNA"/>
</dbReference>
<dbReference type="PANTHER" id="PTHR14948:SF25">
    <property type="entry name" value="DUF4190 DOMAIN-CONTAINING PROTEIN"/>
    <property type="match status" value="1"/>
</dbReference>
<evidence type="ECO:0000313" key="8">
    <source>
        <dbReference type="Proteomes" id="UP000325466"/>
    </source>
</evidence>
<keyword evidence="4 5" id="KW-0472">Membrane</keyword>
<accession>A0A0F6VN32</accession>
<evidence type="ECO:0000313" key="9">
    <source>
        <dbReference type="Proteomes" id="UP001163947"/>
    </source>
</evidence>
<keyword evidence="8" id="KW-1185">Reference proteome</keyword>
<keyword evidence="3 5" id="KW-1133">Transmembrane helix</keyword>